<dbReference type="PANTHER" id="PTHR43179:SF7">
    <property type="entry name" value="RHAMNOSYLTRANSFERASE WBBL"/>
    <property type="match status" value="1"/>
</dbReference>
<evidence type="ECO:0000313" key="2">
    <source>
        <dbReference type="EMBL" id="NKE47101.1"/>
    </source>
</evidence>
<accession>A0ABX1F4B2</accession>
<dbReference type="EMBL" id="JAAVTX010000006">
    <property type="protein sequence ID" value="NKE47101.1"/>
    <property type="molecule type" value="Genomic_DNA"/>
</dbReference>
<keyword evidence="3" id="KW-1185">Reference proteome</keyword>
<dbReference type="SUPFAM" id="SSF53448">
    <property type="entry name" value="Nucleotide-diphospho-sugar transferases"/>
    <property type="match status" value="2"/>
</dbReference>
<dbReference type="Pfam" id="PF00535">
    <property type="entry name" value="Glycos_transf_2"/>
    <property type="match status" value="1"/>
</dbReference>
<dbReference type="RefSeq" id="WP_168052106.1">
    <property type="nucleotide sequence ID" value="NZ_JAATJR010000006.1"/>
</dbReference>
<dbReference type="Gene3D" id="3.90.550.10">
    <property type="entry name" value="Spore Coat Polysaccharide Biosynthesis Protein SpsA, Chain A"/>
    <property type="match status" value="2"/>
</dbReference>
<dbReference type="InterPro" id="IPR001173">
    <property type="entry name" value="Glyco_trans_2-like"/>
</dbReference>
<comment type="caution">
    <text evidence="2">The sequence shown here is derived from an EMBL/GenBank/DDBJ whole genome shotgun (WGS) entry which is preliminary data.</text>
</comment>
<sequence length="625" mass="66976">MSSTTSGPGPFASIEEARRLAPRIFALYRLGLGRAPDAAGLAGLVAALRRGMAWEQAAQGILASEEYRRRAPDAAELGSTAASLAEQAAREADADAAPLFARIFPEGASLADATAYRLWIEAYGTLSPDDEAAIRARLDGQGPLVSVCLPLDEGPVLPVLHSIRALRAQIHDKWQLCLAAPPGRVAPLRDALRRAGMAPVEPVGETLAQAVAAAEGEFLTVLEPGDALAPEALAELVLALRAAPDLDMVFADEDAIAPGGQRMAPRFKPGWSPEPLRASDSVGRPAFLRRSAIAQAGAMLEMLRQVALVRPQAVRHIPAVLLHRAAPPPIEPRSAPAVWDRQPMVSIIIPTRDRADLLGPCIEGILHRTEHQALEILLVDTGSTEPEALALLEKLGTEPRIRILHRPGPFNWSAANNQAAAEAQGEVLLFLNNDTLVTQPGWLGELVGQAMRPGIGVVGAKLLYPDGRVQHAGVALGPEGRATHIQRLAPGSAPGYLAQLAVVRDVGAVTGACMAMPRAAFNTLGGFEAEHLALEWSDIEICIRARAEGFRVLYTPHAEMLHLESATRADAGSPERIARFRREQGWVMQRWPEAMQHDPFLNPNLLATDDDIVLASAPRVARSWR</sequence>
<evidence type="ECO:0000313" key="3">
    <source>
        <dbReference type="Proteomes" id="UP000765160"/>
    </source>
</evidence>
<proteinExistence type="predicted"/>
<dbReference type="PANTHER" id="PTHR43179">
    <property type="entry name" value="RHAMNOSYLTRANSFERASE WBBL"/>
    <property type="match status" value="1"/>
</dbReference>
<evidence type="ECO:0000259" key="1">
    <source>
        <dbReference type="Pfam" id="PF00535"/>
    </source>
</evidence>
<organism evidence="2 3">
    <name type="scientific">Falsiroseomonas frigidaquae</name>
    <dbReference type="NCBI Taxonomy" id="487318"/>
    <lineage>
        <taxon>Bacteria</taxon>
        <taxon>Pseudomonadati</taxon>
        <taxon>Pseudomonadota</taxon>
        <taxon>Alphaproteobacteria</taxon>
        <taxon>Acetobacterales</taxon>
        <taxon>Roseomonadaceae</taxon>
        <taxon>Falsiroseomonas</taxon>
    </lineage>
</organism>
<dbReference type="InterPro" id="IPR029044">
    <property type="entry name" value="Nucleotide-diphossugar_trans"/>
</dbReference>
<feature type="domain" description="Glycosyltransferase 2-like" evidence="1">
    <location>
        <begin position="346"/>
        <end position="475"/>
    </location>
</feature>
<name>A0ABX1F4B2_9PROT</name>
<reference evidence="2 3" key="1">
    <citation type="submission" date="2020-03" db="EMBL/GenBank/DDBJ databases">
        <title>Roseomonas selenitidurans sp. nov. isolated from soil.</title>
        <authorList>
            <person name="Liu H."/>
        </authorList>
    </citation>
    <scope>NUCLEOTIDE SEQUENCE [LARGE SCALE GENOMIC DNA]</scope>
    <source>
        <strain evidence="2 3">JCM 15073</strain>
    </source>
</reference>
<gene>
    <name evidence="2" type="ORF">HB662_20145</name>
</gene>
<dbReference type="Proteomes" id="UP000765160">
    <property type="component" value="Unassembled WGS sequence"/>
</dbReference>
<protein>
    <submittedName>
        <fullName evidence="2">Glycosyltransferase</fullName>
    </submittedName>
</protein>